<evidence type="ECO:0000256" key="7">
    <source>
        <dbReference type="ARBA" id="ARBA00023065"/>
    </source>
</evidence>
<evidence type="ECO:0000256" key="10">
    <source>
        <dbReference type="ARBA" id="ARBA00023237"/>
    </source>
</evidence>
<evidence type="ECO:0000256" key="4">
    <source>
        <dbReference type="ARBA" id="ARBA00022496"/>
    </source>
</evidence>
<evidence type="ECO:0000256" key="5">
    <source>
        <dbReference type="ARBA" id="ARBA00022692"/>
    </source>
</evidence>
<evidence type="ECO:0000313" key="16">
    <source>
        <dbReference type="Proteomes" id="UP000515733"/>
    </source>
</evidence>
<dbReference type="PANTHER" id="PTHR32552:SF81">
    <property type="entry name" value="TONB-DEPENDENT OUTER MEMBRANE RECEPTOR"/>
    <property type="match status" value="1"/>
</dbReference>
<reference evidence="15 16" key="1">
    <citation type="submission" date="2020-03" db="EMBL/GenBank/DDBJ databases">
        <authorList>
            <consortium name="Genoscope - CEA"/>
            <person name="William W."/>
        </authorList>
    </citation>
    <scope>NUCLEOTIDE SEQUENCE [LARGE SCALE GENOMIC DNA]</scope>
    <source>
        <strain evidence="16">DSM 16959</strain>
    </source>
</reference>
<comment type="subcellular location">
    <subcellularLocation>
        <location evidence="1 11">Cell outer membrane</location>
        <topology evidence="1 11">Multi-pass membrane protein</topology>
    </subcellularLocation>
</comment>
<keyword evidence="10 11" id="KW-0998">Cell outer membrane</keyword>
<dbReference type="KEGG" id="doe:DENOEST_1012"/>
<keyword evidence="7" id="KW-0406">Ion transport</keyword>
<gene>
    <name evidence="15" type="ORF">DENOEST_1012</name>
</gene>
<evidence type="ECO:0000256" key="9">
    <source>
        <dbReference type="ARBA" id="ARBA00023136"/>
    </source>
</evidence>
<evidence type="ECO:0000256" key="8">
    <source>
        <dbReference type="ARBA" id="ARBA00023077"/>
    </source>
</evidence>
<dbReference type="InterPro" id="IPR012910">
    <property type="entry name" value="Plug_dom"/>
</dbReference>
<keyword evidence="9 11" id="KW-0472">Membrane</keyword>
<sequence length="764" mass="84020">MFMSSPTRSRFQLAVLPLTISLAYGTIAFAADGGLEEIVVTAQKRAERLQDVPISISAISGSQLENRGIQNVADLSSLAPNLQVSSTPGNASTSQIAIRGSVTHNPALIFDTSVGVYLDGVYLGKSQGSVFDAVDLERVEVLRGPQGTLYGRNTIAGAINLITRKPSGEWTGSVTFDMGNYGAQVIKAGVDLPRLGIMSLSLGYRDEKRDGWVKTNSGSSVGQLNNKDSQNFRLVANFDISRDLKVDYKFDSTKMSQSSALNQLWRADSWLYQSSPMLQAYGLTQATADLIANGNVAQYASQERKTRASVDGPSYERMNVDGHALTVSYKLNDSNNLKWIASERTMRWADGLDLDGSPLPIAHTQRDSHYKQNSHELQWQGNTERLNYVLGYYTFKDEGFTRNPQQYFNREWDMTSNYGFTTKVDAWFGQLDYKLTDAWTLTGGLRTTEEKKTVDRLQIFGMPAFGMSIVKVPAGTHAAKTFQSTTPMLSLGYKVNTNLNFYGKYSEGYKSGGFNGESDNVVDVTTAYKPEKVKSLEGGMKSTFADGKAQVNVALFQNKVTDLQIPVFVATTGSGSIVQNVGKSTIQGLEFEGMFAPMDGLRLQLGYGYLDAKYKRFMDNGVDQKDNRAFVHAPKHSFNLMADARLAKTSVGTLRGIVDYAYTSSFYLYPYQLATPGSTNYNPGYADAAATKIGASGLWNMRLLLSGIPLGHKGDKAEASLWVRNLTDNKKVNNMIDFGPGFGSLSQAYFTQPRTYGVSLSYKW</sequence>
<evidence type="ECO:0000256" key="12">
    <source>
        <dbReference type="RuleBase" id="RU003357"/>
    </source>
</evidence>
<dbReference type="PANTHER" id="PTHR32552">
    <property type="entry name" value="FERRICHROME IRON RECEPTOR-RELATED"/>
    <property type="match status" value="1"/>
</dbReference>
<dbReference type="InterPro" id="IPR000531">
    <property type="entry name" value="Beta-barrel_TonB"/>
</dbReference>
<feature type="domain" description="TonB-dependent receptor plug" evidence="14">
    <location>
        <begin position="49"/>
        <end position="158"/>
    </location>
</feature>
<dbReference type="InterPro" id="IPR039426">
    <property type="entry name" value="TonB-dep_rcpt-like"/>
</dbReference>
<accession>A0A6S6XVU3</accession>
<evidence type="ECO:0000256" key="6">
    <source>
        <dbReference type="ARBA" id="ARBA00023004"/>
    </source>
</evidence>
<feature type="domain" description="TonB-dependent receptor-like beta-barrel" evidence="13">
    <location>
        <begin position="290"/>
        <end position="726"/>
    </location>
</feature>
<keyword evidence="4" id="KW-0410">Iron transport</keyword>
<comment type="similarity">
    <text evidence="11 12">Belongs to the TonB-dependent receptor family.</text>
</comment>
<dbReference type="Pfam" id="PF00593">
    <property type="entry name" value="TonB_dep_Rec_b-barrel"/>
    <property type="match status" value="1"/>
</dbReference>
<dbReference type="GO" id="GO:0006826">
    <property type="term" value="P:iron ion transport"/>
    <property type="evidence" value="ECO:0007669"/>
    <property type="project" value="UniProtKB-KW"/>
</dbReference>
<dbReference type="EMBL" id="LR778301">
    <property type="protein sequence ID" value="CAB1368177.1"/>
    <property type="molecule type" value="Genomic_DNA"/>
</dbReference>
<dbReference type="GO" id="GO:0009279">
    <property type="term" value="C:cell outer membrane"/>
    <property type="evidence" value="ECO:0007669"/>
    <property type="project" value="UniProtKB-SubCell"/>
</dbReference>
<dbReference type="OrthoDB" id="8538693at2"/>
<organism evidence="15 16">
    <name type="scientific">Denitratisoma oestradiolicum</name>
    <dbReference type="NCBI Taxonomy" id="311182"/>
    <lineage>
        <taxon>Bacteria</taxon>
        <taxon>Pseudomonadati</taxon>
        <taxon>Pseudomonadota</taxon>
        <taxon>Betaproteobacteria</taxon>
        <taxon>Nitrosomonadales</taxon>
        <taxon>Sterolibacteriaceae</taxon>
        <taxon>Denitratisoma</taxon>
    </lineage>
</organism>
<dbReference type="SUPFAM" id="SSF56935">
    <property type="entry name" value="Porins"/>
    <property type="match status" value="1"/>
</dbReference>
<protein>
    <submittedName>
        <fullName evidence="15">Iron complex outermembrane recepter protein</fullName>
    </submittedName>
</protein>
<dbReference type="Proteomes" id="UP000515733">
    <property type="component" value="Chromosome"/>
</dbReference>
<dbReference type="AlphaFoldDB" id="A0A6S6XVU3"/>
<name>A0A6S6XVU3_9PROT</name>
<evidence type="ECO:0000259" key="14">
    <source>
        <dbReference type="Pfam" id="PF07715"/>
    </source>
</evidence>
<proteinExistence type="inferred from homology"/>
<keyword evidence="16" id="KW-1185">Reference proteome</keyword>
<evidence type="ECO:0000313" key="15">
    <source>
        <dbReference type="EMBL" id="CAB1368177.1"/>
    </source>
</evidence>
<dbReference type="Pfam" id="PF07715">
    <property type="entry name" value="Plug"/>
    <property type="match status" value="1"/>
</dbReference>
<dbReference type="PROSITE" id="PS52016">
    <property type="entry name" value="TONB_DEPENDENT_REC_3"/>
    <property type="match status" value="1"/>
</dbReference>
<keyword evidence="6" id="KW-0408">Iron</keyword>
<evidence type="ECO:0000256" key="3">
    <source>
        <dbReference type="ARBA" id="ARBA00022452"/>
    </source>
</evidence>
<evidence type="ECO:0000256" key="1">
    <source>
        <dbReference type="ARBA" id="ARBA00004571"/>
    </source>
</evidence>
<evidence type="ECO:0000256" key="11">
    <source>
        <dbReference type="PROSITE-ProRule" id="PRU01360"/>
    </source>
</evidence>
<keyword evidence="3 11" id="KW-1134">Transmembrane beta strand</keyword>
<dbReference type="Gene3D" id="2.40.170.20">
    <property type="entry name" value="TonB-dependent receptor, beta-barrel domain"/>
    <property type="match status" value="1"/>
</dbReference>
<dbReference type="InterPro" id="IPR036942">
    <property type="entry name" value="Beta-barrel_TonB_sf"/>
</dbReference>
<evidence type="ECO:0000256" key="2">
    <source>
        <dbReference type="ARBA" id="ARBA00022448"/>
    </source>
</evidence>
<keyword evidence="5 11" id="KW-0812">Transmembrane</keyword>
<evidence type="ECO:0000259" key="13">
    <source>
        <dbReference type="Pfam" id="PF00593"/>
    </source>
</evidence>
<keyword evidence="8 12" id="KW-0798">TonB box</keyword>
<keyword evidence="2 11" id="KW-0813">Transport</keyword>